<evidence type="ECO:0000256" key="1">
    <source>
        <dbReference type="SAM" id="MobiDB-lite"/>
    </source>
</evidence>
<evidence type="ECO:0000313" key="2">
    <source>
        <dbReference type="EMBL" id="GIZ45168.1"/>
    </source>
</evidence>
<dbReference type="EMBL" id="BOLY01000005">
    <property type="protein sequence ID" value="GIZ45168.1"/>
    <property type="molecule type" value="Genomic_DNA"/>
</dbReference>
<gene>
    <name evidence="2" type="ORF">CKM354_000834900</name>
</gene>
<feature type="compositionally biased region" description="Polar residues" evidence="1">
    <location>
        <begin position="314"/>
        <end position="331"/>
    </location>
</feature>
<dbReference type="RefSeq" id="XP_044659655.1">
    <property type="nucleotide sequence ID" value="XM_044803720.1"/>
</dbReference>
<accession>A0A9P3FF71</accession>
<dbReference type="AlphaFoldDB" id="A0A9P3FF71"/>
<dbReference type="GeneID" id="68293924"/>
<dbReference type="OrthoDB" id="5382953at2759"/>
<dbReference type="Proteomes" id="UP000825890">
    <property type="component" value="Unassembled WGS sequence"/>
</dbReference>
<feature type="region of interest" description="Disordered" evidence="1">
    <location>
        <begin position="227"/>
        <end position="489"/>
    </location>
</feature>
<keyword evidence="3" id="KW-1185">Reference proteome</keyword>
<organism evidence="2 3">
    <name type="scientific">Cercospora kikuchii</name>
    <dbReference type="NCBI Taxonomy" id="84275"/>
    <lineage>
        <taxon>Eukaryota</taxon>
        <taxon>Fungi</taxon>
        <taxon>Dikarya</taxon>
        <taxon>Ascomycota</taxon>
        <taxon>Pezizomycotina</taxon>
        <taxon>Dothideomycetes</taxon>
        <taxon>Dothideomycetidae</taxon>
        <taxon>Mycosphaerellales</taxon>
        <taxon>Mycosphaerellaceae</taxon>
        <taxon>Cercospora</taxon>
    </lineage>
</organism>
<comment type="caution">
    <text evidence="2">The sequence shown here is derived from an EMBL/GenBank/DDBJ whole genome shotgun (WGS) entry which is preliminary data.</text>
</comment>
<protein>
    <recommendedName>
        <fullName evidence="4">DNA (cytosine-5)-methyltransferase 1 replication foci domain-containing protein</fullName>
    </recommendedName>
</protein>
<sequence>MPSAIAEVEVLRPRDPSAEDSDDWNEFTLTKAFVHATGNERDLVSLLVAEAGHPVTVVGELEPLDEDEYDLYLRTPKTEPKRARVELQDVRQFAFGEDDGQSAIWAAGKAGWHRLHPAKKYRKIYDEMCEAVQVLYYIADAYKTERYEGRGKNRTLLKDYSAQEIFENYARDVLDVDDVEEGSARIYKHKDFLIGSMLAGREGLPWTKYPLCKHLYKRFPDTVAMLRKRRDTPVEHKVPASKTRHSRKNPPGASSSVASRQSRTRSTRQTSVDTDLAPQTKAEPGRVRTTRQGSAEIGNSTAPVRRKRGRPAKNATSQVTTLDSASETSDTVPDEPEQEDTQEDTQEDMQEDNEPALAMGPPKTRPGRHTRRNPEPVKTDVLATPAKEEESDEEIRAREQKNKSSLRPRASKASKSAARNGGKGPKQQDEGSDDEPDPPSSPIPGKRKSEDHLEDLQRRKPKRRNSRPHDDEGIDIPTSPDSSGGDIDLPLRLNEVADVEDSVQEDTWVCALDGCTHKVYASSHPESQRLIREHYALHAYDDDERVQMVKKVEAPSLPVGRLMEKVKMQAKAEGFPGSHAPAASMPDNVRSRFDPGGHIGVGQKY</sequence>
<evidence type="ECO:0000313" key="3">
    <source>
        <dbReference type="Proteomes" id="UP000825890"/>
    </source>
</evidence>
<name>A0A9P3FF71_9PEZI</name>
<feature type="compositionally biased region" description="Basic and acidic residues" evidence="1">
    <location>
        <begin position="447"/>
        <end position="458"/>
    </location>
</feature>
<feature type="compositionally biased region" description="Acidic residues" evidence="1">
    <location>
        <begin position="332"/>
        <end position="354"/>
    </location>
</feature>
<feature type="compositionally biased region" description="Polar residues" evidence="1">
    <location>
        <begin position="290"/>
        <end position="302"/>
    </location>
</feature>
<feature type="region of interest" description="Disordered" evidence="1">
    <location>
        <begin position="574"/>
        <end position="605"/>
    </location>
</feature>
<proteinExistence type="predicted"/>
<evidence type="ECO:0008006" key="4">
    <source>
        <dbReference type="Google" id="ProtNLM"/>
    </source>
</evidence>
<reference evidence="2 3" key="1">
    <citation type="submission" date="2021-01" db="EMBL/GenBank/DDBJ databases">
        <title>Cercospora kikuchii MAFF 305040 whole genome shotgun sequence.</title>
        <authorList>
            <person name="Kashiwa T."/>
            <person name="Suzuki T."/>
        </authorList>
    </citation>
    <scope>NUCLEOTIDE SEQUENCE [LARGE SCALE GENOMIC DNA]</scope>
    <source>
        <strain evidence="2 3">MAFF 305040</strain>
    </source>
</reference>